<organism evidence="8 9">
    <name type="scientific">Nicotiana tabacum</name>
    <name type="common">Common tobacco</name>
    <dbReference type="NCBI Taxonomy" id="4097"/>
    <lineage>
        <taxon>Eukaryota</taxon>
        <taxon>Viridiplantae</taxon>
        <taxon>Streptophyta</taxon>
        <taxon>Embryophyta</taxon>
        <taxon>Tracheophyta</taxon>
        <taxon>Spermatophyta</taxon>
        <taxon>Magnoliopsida</taxon>
        <taxon>eudicotyledons</taxon>
        <taxon>Gunneridae</taxon>
        <taxon>Pentapetalae</taxon>
        <taxon>asterids</taxon>
        <taxon>lamiids</taxon>
        <taxon>Solanales</taxon>
        <taxon>Solanaceae</taxon>
        <taxon>Nicotianoideae</taxon>
        <taxon>Nicotianeae</taxon>
        <taxon>Nicotiana</taxon>
    </lineage>
</organism>
<keyword evidence="8" id="KW-1185">Reference proteome</keyword>
<dbReference type="PANTHER" id="PTHR33347:SF31">
    <property type="entry name" value="PROTEIN SOB FIVE-LIKE 1"/>
    <property type="match status" value="1"/>
</dbReference>
<dbReference type="PaxDb" id="4097-A0A1S3XYY9"/>
<feature type="compositionally biased region" description="Polar residues" evidence="7">
    <location>
        <begin position="105"/>
        <end position="118"/>
    </location>
</feature>
<accession>A0A1S3XYY9</accession>
<dbReference type="KEGG" id="nta:107770359"/>
<evidence type="ECO:0000256" key="1">
    <source>
        <dbReference type="ARBA" id="ARBA00004496"/>
    </source>
</evidence>
<feature type="compositionally biased region" description="Basic residues" evidence="7">
    <location>
        <begin position="140"/>
        <end position="151"/>
    </location>
</feature>
<evidence type="ECO:0000256" key="3">
    <source>
        <dbReference type="ARBA" id="ARBA00022712"/>
    </source>
</evidence>
<dbReference type="GO" id="GO:0005737">
    <property type="term" value="C:cytoplasm"/>
    <property type="evidence" value="ECO:0007669"/>
    <property type="project" value="UniProtKB-SubCell"/>
</dbReference>
<dbReference type="AlphaFoldDB" id="A0A1S3XYY9"/>
<keyword evidence="2" id="KW-0963">Cytoplasm</keyword>
<dbReference type="GO" id="GO:0016301">
    <property type="term" value="F:kinase activity"/>
    <property type="evidence" value="ECO:0007669"/>
    <property type="project" value="UniProtKB-KW"/>
</dbReference>
<dbReference type="OMA" id="TEECHSS"/>
<evidence type="ECO:0000256" key="6">
    <source>
        <dbReference type="ARBA" id="ARBA00024199"/>
    </source>
</evidence>
<keyword evidence="9" id="KW-0808">Transferase</keyword>
<proteinExistence type="inferred from homology"/>
<evidence type="ECO:0000313" key="8">
    <source>
        <dbReference type="Proteomes" id="UP000790787"/>
    </source>
</evidence>
<reference evidence="8" key="1">
    <citation type="journal article" date="2014" name="Nat. Commun.">
        <title>The tobacco genome sequence and its comparison with those of tomato and potato.</title>
        <authorList>
            <person name="Sierro N."/>
            <person name="Battey J.N."/>
            <person name="Ouadi S."/>
            <person name="Bakaher N."/>
            <person name="Bovet L."/>
            <person name="Willig A."/>
            <person name="Goepfert S."/>
            <person name="Peitsch M.C."/>
            <person name="Ivanov N.V."/>
        </authorList>
    </citation>
    <scope>NUCLEOTIDE SEQUENCE [LARGE SCALE GENOMIC DNA]</scope>
</reference>
<evidence type="ECO:0000313" key="9">
    <source>
        <dbReference type="RefSeq" id="XP_016445148.1"/>
    </source>
</evidence>
<keyword evidence="9" id="KW-0418">Kinase</keyword>
<keyword evidence="4" id="KW-0932">Cytokinin signaling pathway</keyword>
<name>A0A1S3XYY9_TOBAC</name>
<dbReference type="InterPro" id="IPR044670">
    <property type="entry name" value="SOFL"/>
</dbReference>
<comment type="similarity">
    <text evidence="6">Belongs to the SOFL plant protein family.</text>
</comment>
<dbReference type="Proteomes" id="UP000790787">
    <property type="component" value="Chromosome 4"/>
</dbReference>
<evidence type="ECO:0000256" key="7">
    <source>
        <dbReference type="SAM" id="MobiDB-lite"/>
    </source>
</evidence>
<dbReference type="RefSeq" id="XP_016445148.1">
    <property type="nucleotide sequence ID" value="XM_016589662.2"/>
</dbReference>
<sequence length="151" mass="16553">MKPASQNFNEEEECHSSESGWTMYIGSPSNSTEDDKLNVADFEEEDDVGDNKNERNQEEDDDTDDSMASDASSGPSHMREHFVRNAKSTTGARYVNPKEKGNGKGCSNNKANTKNGIKNQDKEESVFSAKGAKVPSNGGKVRKSIWKGKGK</sequence>
<dbReference type="PANTHER" id="PTHR33347">
    <property type="entry name" value="OSJNBA0091C07.3 PROTEIN"/>
    <property type="match status" value="1"/>
</dbReference>
<feature type="compositionally biased region" description="Acidic residues" evidence="7">
    <location>
        <begin position="57"/>
        <end position="67"/>
    </location>
</feature>
<evidence type="ECO:0000256" key="2">
    <source>
        <dbReference type="ARBA" id="ARBA00022490"/>
    </source>
</evidence>
<dbReference type="GeneID" id="107770359"/>
<reference evidence="9" key="2">
    <citation type="submission" date="2025-08" db="UniProtKB">
        <authorList>
            <consortium name="RefSeq"/>
        </authorList>
    </citation>
    <scope>IDENTIFICATION</scope>
    <source>
        <tissue evidence="9">Leaf</tissue>
    </source>
</reference>
<keyword evidence="5" id="KW-0539">Nucleus</keyword>
<keyword evidence="3" id="KW-0203">Cytokinin biosynthesis</keyword>
<dbReference type="OrthoDB" id="1738616at2759"/>
<comment type="subcellular location">
    <subcellularLocation>
        <location evidence="1">Cytoplasm</location>
    </subcellularLocation>
</comment>
<feature type="region of interest" description="Disordered" evidence="7">
    <location>
        <begin position="1"/>
        <end position="151"/>
    </location>
</feature>
<evidence type="ECO:0000256" key="4">
    <source>
        <dbReference type="ARBA" id="ARBA00022864"/>
    </source>
</evidence>
<protein>
    <submittedName>
        <fullName evidence="9">Probable serine/threonine-protein kinase fhkB</fullName>
    </submittedName>
    <submittedName>
        <fullName evidence="9">Uncharacterized protein LOC107770359</fullName>
    </submittedName>
</protein>
<dbReference type="GO" id="GO:0009691">
    <property type="term" value="P:cytokinin biosynthetic process"/>
    <property type="evidence" value="ECO:0007669"/>
    <property type="project" value="UniProtKB-KW"/>
</dbReference>
<dbReference type="RefSeq" id="XP_016445148.1">
    <property type="nucleotide sequence ID" value="XM_016589662.1"/>
</dbReference>
<evidence type="ECO:0000256" key="5">
    <source>
        <dbReference type="ARBA" id="ARBA00023242"/>
    </source>
</evidence>
<dbReference type="GO" id="GO:0009736">
    <property type="term" value="P:cytokinin-activated signaling pathway"/>
    <property type="evidence" value="ECO:0007669"/>
    <property type="project" value="UniProtKB-KW"/>
</dbReference>
<gene>
    <name evidence="9" type="primary">LOC107770359</name>
</gene>